<feature type="region of interest" description="Disordered" evidence="1">
    <location>
        <begin position="342"/>
        <end position="371"/>
    </location>
</feature>
<feature type="region of interest" description="Disordered" evidence="1">
    <location>
        <begin position="657"/>
        <end position="680"/>
    </location>
</feature>
<feature type="region of interest" description="Disordered" evidence="1">
    <location>
        <begin position="142"/>
        <end position="167"/>
    </location>
</feature>
<feature type="region of interest" description="Disordered" evidence="1">
    <location>
        <begin position="247"/>
        <end position="274"/>
    </location>
</feature>
<evidence type="ECO:0000313" key="2">
    <source>
        <dbReference type="EMBL" id="KAG5453901.1"/>
    </source>
</evidence>
<feature type="compositionally biased region" description="Polar residues" evidence="1">
    <location>
        <begin position="356"/>
        <end position="370"/>
    </location>
</feature>
<comment type="caution">
    <text evidence="2">The sequence shown here is derived from an EMBL/GenBank/DDBJ whole genome shotgun (WGS) entry which is preliminary data.</text>
</comment>
<feature type="compositionally biased region" description="Polar residues" evidence="1">
    <location>
        <begin position="247"/>
        <end position="257"/>
    </location>
</feature>
<dbReference type="EMBL" id="NIRI02000010">
    <property type="protein sequence ID" value="KAG5453901.1"/>
    <property type="molecule type" value="Genomic_DNA"/>
</dbReference>
<sequence>MSVNGNSNPFYYGNMPPLQGWAQRSRNTQPPSGRESDPCSNLPSLQWSQFGNVYDDRYSQRAVLAVDKLIEDIRHRSYAQNMSQRISQSGHSSQNHQRFSFNKKNSYSFPDRPKIQASRFGSQKSKVEKIISDFLQAARERGLHTRSPSYSRRDVDVDSPSRPAPTNEELDIEFDRNKFHQTTKLAGERISPPSISPDLVRYWEDSMENDQLSTEDPPASPDLFAPNPYIHSEKKWEIESRLPRRPLNNTRWSSQPATERRRKFSVPTMTQQLPVSHTKWRRTGDDVVHSMGSLTTGSCVHPTSQYPESPGYDPLHPGVVHRDWDFHHPAASRGWSLDDSQRYPEAYRRPPDQRLDNSNQAGPQPWNEQPCSRYRENRYSRGEPVLPQYSRASPRESWLEERYSSDRNNDFRSGRSRISYSVDKPEILPYERFQKHCRCCRFNKDRYYGSSCPRDEFREGNRWYRTQLDDPITSSYELIRGRDDRFPVCIKNPVPTKTREEKRNCESRSMGRPSVIPEISRSPLMASEKSALAQADCCSPICPENNLPNPAQQRSKLSAVYPDGTFKTLSSLECPSTEATNFSTLTYERSPRCECKSKTPLTTGELSEEIDARKVKLCGRREHDASGEEPVTSSQGICQVHRLPPSSMCYATPIEQAPKEGCTSPPEPRGLSRNQKSCRDTAAGRKRTFSFKALATSTPCIKRVNQVHVTNEATPCVRNLSPTTTVVLRGSTDMRGNPTETYQLPRKNESLTGKDPLSYELEE</sequence>
<accession>A0A8T1MYR8</accession>
<organism evidence="2 3">
    <name type="scientific">Clonorchis sinensis</name>
    <name type="common">Chinese liver fluke</name>
    <dbReference type="NCBI Taxonomy" id="79923"/>
    <lineage>
        <taxon>Eukaryota</taxon>
        <taxon>Metazoa</taxon>
        <taxon>Spiralia</taxon>
        <taxon>Lophotrochozoa</taxon>
        <taxon>Platyhelminthes</taxon>
        <taxon>Trematoda</taxon>
        <taxon>Digenea</taxon>
        <taxon>Opisthorchiida</taxon>
        <taxon>Opisthorchiata</taxon>
        <taxon>Opisthorchiidae</taxon>
        <taxon>Clonorchis</taxon>
    </lineage>
</organism>
<dbReference type="OrthoDB" id="6246654at2759"/>
<feature type="region of interest" description="Disordered" evidence="1">
    <location>
        <begin position="81"/>
        <end position="122"/>
    </location>
</feature>
<feature type="compositionally biased region" description="Polar residues" evidence="1">
    <location>
        <begin position="81"/>
        <end position="108"/>
    </location>
</feature>
<feature type="region of interest" description="Disordered" evidence="1">
    <location>
        <begin position="731"/>
        <end position="763"/>
    </location>
</feature>
<name>A0A8T1MYR8_CLOSI</name>
<feature type="compositionally biased region" description="Basic and acidic residues" evidence="1">
    <location>
        <begin position="342"/>
        <end position="355"/>
    </location>
</feature>
<dbReference type="AlphaFoldDB" id="A0A8T1MYR8"/>
<reference evidence="2 3" key="1">
    <citation type="journal article" date="2018" name="Biotechnol. Adv.">
        <title>Improved genomic resources and new bioinformatic workflow for the carcinogenic parasite Clonorchis sinensis: Biotechnological implications.</title>
        <authorList>
            <person name="Wang D."/>
            <person name="Korhonen P.K."/>
            <person name="Gasser R.B."/>
            <person name="Young N.D."/>
        </authorList>
    </citation>
    <scope>NUCLEOTIDE SEQUENCE [LARGE SCALE GENOMIC DNA]</scope>
    <source>
        <strain evidence="2">Cs-k2</strain>
    </source>
</reference>
<feature type="compositionally biased region" description="Polar residues" evidence="1">
    <location>
        <begin position="22"/>
        <end position="31"/>
    </location>
</feature>
<gene>
    <name evidence="2" type="ORF">CSKR_111424</name>
</gene>
<feature type="region of interest" description="Disordered" evidence="1">
    <location>
        <begin position="1"/>
        <end position="41"/>
    </location>
</feature>
<keyword evidence="3" id="KW-1185">Reference proteome</keyword>
<proteinExistence type="predicted"/>
<evidence type="ECO:0000313" key="3">
    <source>
        <dbReference type="Proteomes" id="UP000286415"/>
    </source>
</evidence>
<evidence type="ECO:0000256" key="1">
    <source>
        <dbReference type="SAM" id="MobiDB-lite"/>
    </source>
</evidence>
<dbReference type="Proteomes" id="UP000286415">
    <property type="component" value="Unassembled WGS sequence"/>
</dbReference>
<protein>
    <submittedName>
        <fullName evidence="2">Uncharacterized protein</fullName>
    </submittedName>
</protein>
<reference evidence="2 3" key="2">
    <citation type="journal article" date="2021" name="Genomics">
        <title>High-quality reference genome for Clonorchis sinensis.</title>
        <authorList>
            <person name="Young N.D."/>
            <person name="Stroehlein A.J."/>
            <person name="Kinkar L."/>
            <person name="Wang T."/>
            <person name="Sohn W.M."/>
            <person name="Chang B.C.H."/>
            <person name="Kaur P."/>
            <person name="Weisz D."/>
            <person name="Dudchenko O."/>
            <person name="Aiden E.L."/>
            <person name="Korhonen P.K."/>
            <person name="Gasser R.B."/>
        </authorList>
    </citation>
    <scope>NUCLEOTIDE SEQUENCE [LARGE SCALE GENOMIC DNA]</scope>
    <source>
        <strain evidence="2">Cs-k2</strain>
    </source>
</reference>